<comment type="caution">
    <text evidence="1">The sequence shown here is derived from an EMBL/GenBank/DDBJ whole genome shotgun (WGS) entry which is preliminary data.</text>
</comment>
<reference evidence="1 2" key="1">
    <citation type="submission" date="2019-07" db="EMBL/GenBank/DDBJ databases">
        <title>Whole genome shotgun sequence of Halolactibacillus alkaliphilus NBRC 103919.</title>
        <authorList>
            <person name="Hosoyama A."/>
            <person name="Uohara A."/>
            <person name="Ohji S."/>
            <person name="Ichikawa N."/>
        </authorList>
    </citation>
    <scope>NUCLEOTIDE SEQUENCE [LARGE SCALE GENOMIC DNA]</scope>
    <source>
        <strain evidence="1 2">NBRC 103919</strain>
    </source>
</reference>
<accession>A0A511X3R3</accession>
<dbReference type="OrthoDB" id="9814070at2"/>
<dbReference type="Gene3D" id="3.75.10.10">
    <property type="entry name" value="L-arginine/glycine Amidinotransferase, Chain A"/>
    <property type="match status" value="1"/>
</dbReference>
<dbReference type="RefSeq" id="WP_089803157.1">
    <property type="nucleotide sequence ID" value="NZ_BJYE01000033.1"/>
</dbReference>
<dbReference type="PANTHER" id="PTHR47271">
    <property type="entry name" value="ARGININE DEIMINASE"/>
    <property type="match status" value="1"/>
</dbReference>
<dbReference type="Proteomes" id="UP000321400">
    <property type="component" value="Unassembled WGS sequence"/>
</dbReference>
<dbReference type="EMBL" id="BJYE01000033">
    <property type="protein sequence ID" value="GEN57581.1"/>
    <property type="molecule type" value="Genomic_DNA"/>
</dbReference>
<gene>
    <name evidence="1" type="primary">ykgA</name>
    <name evidence="1" type="ORF">HAL01_20450</name>
</gene>
<keyword evidence="2" id="KW-1185">Reference proteome</keyword>
<organism evidence="1 2">
    <name type="scientific">Halolactibacillus alkaliphilus</name>
    <dbReference type="NCBI Taxonomy" id="442899"/>
    <lineage>
        <taxon>Bacteria</taxon>
        <taxon>Bacillati</taxon>
        <taxon>Bacillota</taxon>
        <taxon>Bacilli</taxon>
        <taxon>Bacillales</taxon>
        <taxon>Bacillaceae</taxon>
        <taxon>Halolactibacillus</taxon>
    </lineage>
</organism>
<evidence type="ECO:0000313" key="2">
    <source>
        <dbReference type="Proteomes" id="UP000321400"/>
    </source>
</evidence>
<dbReference type="Pfam" id="PF19420">
    <property type="entry name" value="DDAH_eukar"/>
    <property type="match status" value="1"/>
</dbReference>
<dbReference type="AlphaFoldDB" id="A0A511X3R3"/>
<dbReference type="PANTHER" id="PTHR47271:SF2">
    <property type="entry name" value="ARGININE DEIMINASE"/>
    <property type="match status" value="1"/>
</dbReference>
<sequence>MPMKNEAICHSEYDKLTRVVVTEPKYMAITEVINETQKHFLSDNIDTFIATTQHHNFVQVLKNEGVKVDYLPVKEQLNEQVFTRDIGFSLGETLFIANMASDIRRQETDILINFLKEATIPFKPLVGASIEGGDVLIDGKTIYIGVSNRTSIEAIDKLAQHLPEYEICNLSLMGNILHLDCTFNIISPTEALIYRPGLTETSVTLLEKRYSLIDVSADEQFTLGTNVLSIGNKKIISLPNNKKVNATLTKRGYQVIEVAFDEIIKSGGSFRCCSLAITREKG</sequence>
<name>A0A511X3R3_9BACI</name>
<protein>
    <submittedName>
        <fullName evidence="1">Uncharacterized protein</fullName>
    </submittedName>
</protein>
<proteinExistence type="predicted"/>
<dbReference type="SUPFAM" id="SSF55909">
    <property type="entry name" value="Pentein"/>
    <property type="match status" value="1"/>
</dbReference>
<dbReference type="GO" id="GO:0019546">
    <property type="term" value="P:L-arginine deiminase pathway"/>
    <property type="evidence" value="ECO:0007669"/>
    <property type="project" value="TreeGrafter"/>
</dbReference>
<dbReference type="GO" id="GO:0016990">
    <property type="term" value="F:arginine deiminase activity"/>
    <property type="evidence" value="ECO:0007669"/>
    <property type="project" value="TreeGrafter"/>
</dbReference>
<dbReference type="STRING" id="442899.SAMN05720591_13115"/>
<evidence type="ECO:0000313" key="1">
    <source>
        <dbReference type="EMBL" id="GEN57581.1"/>
    </source>
</evidence>